<evidence type="ECO:0000256" key="1">
    <source>
        <dbReference type="SAM" id="MobiDB-lite"/>
    </source>
</evidence>
<name>A0A067JT53_JATCU</name>
<dbReference type="Proteomes" id="UP000027138">
    <property type="component" value="Unassembled WGS sequence"/>
</dbReference>
<gene>
    <name evidence="2" type="ORF">JCGZ_22074</name>
</gene>
<proteinExistence type="predicted"/>
<sequence>MERKLFDCDLNENPSDQDRATKKVKHKDKDGMSIEEDCLRCMVLRHLLAIKSFRNVRDEVLEENVEEDSKNKMVEADSRLDEDE</sequence>
<feature type="region of interest" description="Disordered" evidence="1">
    <location>
        <begin position="1"/>
        <end position="27"/>
    </location>
</feature>
<feature type="compositionally biased region" description="Basic and acidic residues" evidence="1">
    <location>
        <begin position="67"/>
        <end position="84"/>
    </location>
</feature>
<dbReference type="EMBL" id="KK914871">
    <property type="protein sequence ID" value="KDP27077.1"/>
    <property type="molecule type" value="Genomic_DNA"/>
</dbReference>
<dbReference type="AlphaFoldDB" id="A0A067JT53"/>
<feature type="compositionally biased region" description="Basic and acidic residues" evidence="1">
    <location>
        <begin position="16"/>
        <end position="27"/>
    </location>
</feature>
<protein>
    <submittedName>
        <fullName evidence="2">Uncharacterized protein</fullName>
    </submittedName>
</protein>
<organism evidence="2 3">
    <name type="scientific">Jatropha curcas</name>
    <name type="common">Barbados nut</name>
    <dbReference type="NCBI Taxonomy" id="180498"/>
    <lineage>
        <taxon>Eukaryota</taxon>
        <taxon>Viridiplantae</taxon>
        <taxon>Streptophyta</taxon>
        <taxon>Embryophyta</taxon>
        <taxon>Tracheophyta</taxon>
        <taxon>Spermatophyta</taxon>
        <taxon>Magnoliopsida</taxon>
        <taxon>eudicotyledons</taxon>
        <taxon>Gunneridae</taxon>
        <taxon>Pentapetalae</taxon>
        <taxon>rosids</taxon>
        <taxon>fabids</taxon>
        <taxon>Malpighiales</taxon>
        <taxon>Euphorbiaceae</taxon>
        <taxon>Crotonoideae</taxon>
        <taxon>Jatropheae</taxon>
        <taxon>Jatropha</taxon>
    </lineage>
</organism>
<evidence type="ECO:0000313" key="3">
    <source>
        <dbReference type="Proteomes" id="UP000027138"/>
    </source>
</evidence>
<keyword evidence="3" id="KW-1185">Reference proteome</keyword>
<reference evidence="2 3" key="1">
    <citation type="journal article" date="2014" name="PLoS ONE">
        <title>Global Analysis of Gene Expression Profiles in Physic Nut (Jatropha curcas L.) Seedlings Exposed to Salt Stress.</title>
        <authorList>
            <person name="Zhang L."/>
            <person name="Zhang C."/>
            <person name="Wu P."/>
            <person name="Chen Y."/>
            <person name="Li M."/>
            <person name="Jiang H."/>
            <person name="Wu G."/>
        </authorList>
    </citation>
    <scope>NUCLEOTIDE SEQUENCE [LARGE SCALE GENOMIC DNA]</scope>
    <source>
        <strain evidence="3">cv. GZQX0401</strain>
        <tissue evidence="2">Young leaves</tissue>
    </source>
</reference>
<feature type="region of interest" description="Disordered" evidence="1">
    <location>
        <begin position="62"/>
        <end position="84"/>
    </location>
</feature>
<accession>A0A067JT53</accession>
<evidence type="ECO:0000313" key="2">
    <source>
        <dbReference type="EMBL" id="KDP27077.1"/>
    </source>
</evidence>